<protein>
    <submittedName>
        <fullName evidence="3">Uncharacterized protein</fullName>
    </submittedName>
</protein>
<feature type="region of interest" description="Disordered" evidence="1">
    <location>
        <begin position="1"/>
        <end position="26"/>
    </location>
</feature>
<keyword evidence="2" id="KW-0472">Membrane</keyword>
<evidence type="ECO:0000313" key="3">
    <source>
        <dbReference type="EMBL" id="MBD2280491.1"/>
    </source>
</evidence>
<dbReference type="Proteomes" id="UP000606721">
    <property type="component" value="Unassembled WGS sequence"/>
</dbReference>
<reference evidence="3 4" key="1">
    <citation type="journal article" date="2020" name="ISME J.">
        <title>Comparative genomics reveals insights into cyanobacterial evolution and habitat adaptation.</title>
        <authorList>
            <person name="Chen M.Y."/>
            <person name="Teng W.K."/>
            <person name="Zhao L."/>
            <person name="Hu C.X."/>
            <person name="Zhou Y.K."/>
            <person name="Han B.P."/>
            <person name="Song L.R."/>
            <person name="Shu W.S."/>
        </authorList>
    </citation>
    <scope>NUCLEOTIDE SEQUENCE [LARGE SCALE GENOMIC DNA]</scope>
    <source>
        <strain evidence="3 4">FACHB-1040</strain>
    </source>
</reference>
<keyword evidence="2" id="KW-0812">Transmembrane</keyword>
<name>A0ABR8C379_APHFL</name>
<sequence length="133" mass="15339">MTQTRKRKNGNPDLRRQQQTPSPSLPQIEEELTKYLQPSLFTQLKYLPGNNDKPMRDRLLNLPVMVALSRLALKIVVMAGQEAKGKSKEVLGDFTFLYTVWFYCVHLLNSQFSLSTNSGIIRSSKSIKRRRIK</sequence>
<evidence type="ECO:0000256" key="1">
    <source>
        <dbReference type="SAM" id="MobiDB-lite"/>
    </source>
</evidence>
<keyword evidence="2" id="KW-1133">Transmembrane helix</keyword>
<evidence type="ECO:0000256" key="2">
    <source>
        <dbReference type="SAM" id="Phobius"/>
    </source>
</evidence>
<comment type="caution">
    <text evidence="3">The sequence shown here is derived from an EMBL/GenBank/DDBJ whole genome shotgun (WGS) entry which is preliminary data.</text>
</comment>
<gene>
    <name evidence="3" type="ORF">H6F99_20110</name>
</gene>
<evidence type="ECO:0000313" key="4">
    <source>
        <dbReference type="Proteomes" id="UP000606721"/>
    </source>
</evidence>
<dbReference type="EMBL" id="JACJQT010000063">
    <property type="protein sequence ID" value="MBD2280491.1"/>
    <property type="molecule type" value="Genomic_DNA"/>
</dbReference>
<keyword evidence="4" id="KW-1185">Reference proteome</keyword>
<organism evidence="3 4">
    <name type="scientific">Aphanizomenon flos-aquae FACHB-1040</name>
    <dbReference type="NCBI Taxonomy" id="2692887"/>
    <lineage>
        <taxon>Bacteria</taxon>
        <taxon>Bacillati</taxon>
        <taxon>Cyanobacteriota</taxon>
        <taxon>Cyanophyceae</taxon>
        <taxon>Nostocales</taxon>
        <taxon>Aphanizomenonaceae</taxon>
        <taxon>Aphanizomenon</taxon>
    </lineage>
</organism>
<feature type="transmembrane region" description="Helical" evidence="2">
    <location>
        <begin position="59"/>
        <end position="80"/>
    </location>
</feature>
<feature type="transmembrane region" description="Helical" evidence="2">
    <location>
        <begin position="100"/>
        <end position="121"/>
    </location>
</feature>
<proteinExistence type="predicted"/>
<accession>A0ABR8C379</accession>
<dbReference type="RefSeq" id="WP_053540045.1">
    <property type="nucleotide sequence ID" value="NZ_JACJQT010000063.1"/>
</dbReference>